<organism evidence="2 3">
    <name type="scientific">Agrobacterium rubi</name>
    <dbReference type="NCBI Taxonomy" id="28099"/>
    <lineage>
        <taxon>Bacteria</taxon>
        <taxon>Pseudomonadati</taxon>
        <taxon>Pseudomonadota</taxon>
        <taxon>Alphaproteobacteria</taxon>
        <taxon>Hyphomicrobiales</taxon>
        <taxon>Rhizobiaceae</taxon>
        <taxon>Rhizobium/Agrobacterium group</taxon>
        <taxon>Agrobacterium</taxon>
    </lineage>
</organism>
<dbReference type="RefSeq" id="WP_065698056.1">
    <property type="nucleotide sequence ID" value="NZ_CP049206.1"/>
</dbReference>
<dbReference type="KEGG" id="arui:G6M88_01935"/>
<accession>A0AAE7QZG5</accession>
<gene>
    <name evidence="1" type="ORF">G6L72_08715</name>
    <name evidence="2" type="ORF">G6M88_01935</name>
</gene>
<evidence type="ECO:0000313" key="3">
    <source>
        <dbReference type="Proteomes" id="UP000663912"/>
    </source>
</evidence>
<dbReference type="AlphaFoldDB" id="A0AAE7QZG5"/>
<keyword evidence="4" id="KW-1185">Reference proteome</keyword>
<reference evidence="2" key="2">
    <citation type="submission" date="2020-02" db="EMBL/GenBank/DDBJ databases">
        <title>Unexpected conservation and global transmission of agrobacterial virulence plasmids.</title>
        <authorList>
            <person name="Weisberg A.J."/>
            <person name="Davis E.W. II"/>
            <person name="Tabima J.R."/>
            <person name="Belcher M.S."/>
            <person name="Miller M."/>
            <person name="Kuo C.-H."/>
            <person name="Loper J.E."/>
            <person name="Grunwald N.J."/>
            <person name="Putnam M.L."/>
            <person name="Chang J.H."/>
        </authorList>
    </citation>
    <scope>NUCLEOTIDE SEQUENCE</scope>
    <source>
        <strain evidence="2">W2/73</strain>
    </source>
</reference>
<evidence type="ECO:0000313" key="1">
    <source>
        <dbReference type="EMBL" id="NTF36789.1"/>
    </source>
</evidence>
<dbReference type="Proteomes" id="UP000822331">
    <property type="component" value="Unassembled WGS sequence"/>
</dbReference>
<proteinExistence type="predicted"/>
<dbReference type="EMBL" id="JAAMCP010000005">
    <property type="protein sequence ID" value="NTF36789.1"/>
    <property type="molecule type" value="Genomic_DNA"/>
</dbReference>
<name>A0AAE7QZG5_9HYPH</name>
<reference evidence="1 4" key="1">
    <citation type="journal article" date="2020" name="Science">
        <title>Unexpected conservation and global transmission of agrobacterial virulence plasmids.</title>
        <authorList>
            <person name="Weisberg A.J."/>
            <person name="Davis E.W. 2nd"/>
            <person name="Tabima J."/>
            <person name="Belcher M.S."/>
            <person name="Miller M."/>
            <person name="Kuo C.H."/>
            <person name="Loper J.E."/>
            <person name="Grunwald N.J."/>
            <person name="Putnam M.L."/>
            <person name="Chang J.H."/>
        </authorList>
    </citation>
    <scope>NUCLEOTIDE SEQUENCE [LARGE SCALE GENOMIC DNA]</scope>
    <source>
        <strain evidence="1 4">A19/93</strain>
    </source>
</reference>
<sequence length="392" mass="45314">MTDTPIELLRAFLADENDAFPERRQGKFWPRNHHRLSPLVAKVEELLDQSEREDFYFHLMRVTGGVPQVSEKEMPLLINAYRQLLPFLDDGGIIQMGRRHEMLYTFGFDETGVLDSGETNSAKALKTRRKLIAQVGSYTSQPAQRDKKSKFASFADDAVRIHETFRHLGYRHDRRYGEDMYDVTNLSFWGMAFICLLNTSTRTVFLADMMEGTYDLPRRDEQFAMLHRYVEAVIPDVHPDETLFQSLASQLKKKELARRNSTEAADLARKLGLPFDESEHWEIYISIGLRGSEESPLIARNVVRLRMSPDPDRQWNLTVRLNERGELSESEEKCYRNDLGLPALGPGNLDRFPVWLKRVREDYGLDFDAEAADIRVGRKRAAAKLILKWIAT</sequence>
<protein>
    <submittedName>
        <fullName evidence="2">Uncharacterized protein</fullName>
    </submittedName>
</protein>
<evidence type="ECO:0000313" key="4">
    <source>
        <dbReference type="Proteomes" id="UP000822331"/>
    </source>
</evidence>
<dbReference type="EMBL" id="CP049206">
    <property type="protein sequence ID" value="QTF99234.1"/>
    <property type="molecule type" value="Genomic_DNA"/>
</dbReference>
<dbReference type="Proteomes" id="UP000663912">
    <property type="component" value="Chromosome 1"/>
</dbReference>
<evidence type="ECO:0000313" key="2">
    <source>
        <dbReference type="EMBL" id="QTF99234.1"/>
    </source>
</evidence>